<proteinExistence type="predicted"/>
<dbReference type="Proteomes" id="UP000249377">
    <property type="component" value="Unassembled WGS sequence"/>
</dbReference>
<keyword evidence="4" id="KW-1185">Reference proteome</keyword>
<evidence type="ECO:0000256" key="1">
    <source>
        <dbReference type="SAM" id="MobiDB-lite"/>
    </source>
</evidence>
<evidence type="ECO:0000256" key="2">
    <source>
        <dbReference type="SAM" id="SignalP"/>
    </source>
</evidence>
<evidence type="ECO:0008006" key="5">
    <source>
        <dbReference type="Google" id="ProtNLM"/>
    </source>
</evidence>
<gene>
    <name evidence="3" type="ORF">DPQ25_06670</name>
</gene>
<feature type="chain" id="PRO_5039024601" description="DUF1795 domain-containing protein" evidence="2">
    <location>
        <begin position="22"/>
        <end position="208"/>
    </location>
</feature>
<sequence length="208" mass="22625">MKKIWAFILAVCVCAGMTACSSGESASSSQAIASASSAESPKTEPAPASAEPDSPASSTTPEVSIDGLRLELPEFGLALTFPEGWTLAKETEDGVSPAKQSAVNEDKSQQVFIQELPRNGIDSMDSFIDAYSKEVQNESRISNFTDKGPEILAEKEFRRLELQSQINDNTLYQVTYFYMNETTILQVVETAQKPEDLETIKQVLSAAQ</sequence>
<keyword evidence="2" id="KW-0732">Signal</keyword>
<evidence type="ECO:0000313" key="3">
    <source>
        <dbReference type="EMBL" id="RAQ29168.1"/>
    </source>
</evidence>
<evidence type="ECO:0000313" key="4">
    <source>
        <dbReference type="Proteomes" id="UP000249377"/>
    </source>
</evidence>
<accession>A0A328UC80</accession>
<feature type="signal peptide" evidence="2">
    <location>
        <begin position="1"/>
        <end position="21"/>
    </location>
</feature>
<organism evidence="3 4">
    <name type="scientific">Hydrogeniiclostridium mannosilyticum</name>
    <dbReference type="NCBI Taxonomy" id="2764322"/>
    <lineage>
        <taxon>Bacteria</taxon>
        <taxon>Bacillati</taxon>
        <taxon>Bacillota</taxon>
        <taxon>Clostridia</taxon>
        <taxon>Eubacteriales</taxon>
        <taxon>Acutalibacteraceae</taxon>
        <taxon>Hydrogeniiclostridium</taxon>
    </lineage>
</organism>
<feature type="region of interest" description="Disordered" evidence="1">
    <location>
        <begin position="26"/>
        <end position="62"/>
    </location>
</feature>
<protein>
    <recommendedName>
        <fullName evidence="5">DUF1795 domain-containing protein</fullName>
    </recommendedName>
</protein>
<comment type="caution">
    <text evidence="3">The sequence shown here is derived from an EMBL/GenBank/DDBJ whole genome shotgun (WGS) entry which is preliminary data.</text>
</comment>
<reference evidence="3 4" key="1">
    <citation type="submission" date="2018-06" db="EMBL/GenBank/DDBJ databases">
        <title>Noncontiguous genome sequence of Ruminococcaceae bacterium ASD2818.</title>
        <authorList>
            <person name="Chaplin A.V."/>
            <person name="Sokolova S.R."/>
            <person name="Kochetkova T.O."/>
            <person name="Goltsov A.Y."/>
            <person name="Trofimov D.Y."/>
            <person name="Efimov B.A."/>
        </authorList>
    </citation>
    <scope>NUCLEOTIDE SEQUENCE [LARGE SCALE GENOMIC DNA]</scope>
    <source>
        <strain evidence="3 4">ASD2818</strain>
    </source>
</reference>
<dbReference type="PROSITE" id="PS51257">
    <property type="entry name" value="PROKAR_LIPOPROTEIN"/>
    <property type="match status" value="1"/>
</dbReference>
<dbReference type="RefSeq" id="WP_112332399.1">
    <property type="nucleotide sequence ID" value="NZ_QLYR01000003.1"/>
</dbReference>
<dbReference type="AlphaFoldDB" id="A0A328UC80"/>
<name>A0A328UC80_9FIRM</name>
<dbReference type="EMBL" id="QLYR01000003">
    <property type="protein sequence ID" value="RAQ29168.1"/>
    <property type="molecule type" value="Genomic_DNA"/>
</dbReference>